<dbReference type="Gene3D" id="1.10.510.10">
    <property type="entry name" value="Transferase(Phosphotransferase) domain 1"/>
    <property type="match status" value="1"/>
</dbReference>
<dbReference type="InterPro" id="IPR011009">
    <property type="entry name" value="Kinase-like_dom_sf"/>
</dbReference>
<dbReference type="Gene3D" id="3.30.200.20">
    <property type="entry name" value="Phosphorylase Kinase, domain 1"/>
    <property type="match status" value="1"/>
</dbReference>
<evidence type="ECO:0000259" key="4">
    <source>
        <dbReference type="PROSITE" id="PS50011"/>
    </source>
</evidence>
<dbReference type="PANTHER" id="PTHR24416">
    <property type="entry name" value="TYROSINE-PROTEIN KINASE RECEPTOR"/>
    <property type="match status" value="1"/>
</dbReference>
<dbReference type="GO" id="GO:0007169">
    <property type="term" value="P:cell surface receptor protein tyrosine kinase signaling pathway"/>
    <property type="evidence" value="ECO:0007669"/>
    <property type="project" value="TreeGrafter"/>
</dbReference>
<dbReference type="GO" id="GO:0005886">
    <property type="term" value="C:plasma membrane"/>
    <property type="evidence" value="ECO:0007669"/>
    <property type="project" value="TreeGrafter"/>
</dbReference>
<dbReference type="InterPro" id="IPR000719">
    <property type="entry name" value="Prot_kinase_dom"/>
</dbReference>
<gene>
    <name evidence="6" type="primary">LOC116287699</name>
</gene>
<keyword evidence="2" id="KW-0547">Nucleotide-binding</keyword>
<feature type="binding site" evidence="2">
    <location>
        <position position="229"/>
    </location>
    <ligand>
        <name>ATP</name>
        <dbReference type="ChEBI" id="CHEBI:30616"/>
    </ligand>
</feature>
<sequence>MRRNRPKRMKDDEPKPVIEMKDEWEVDSKHVIFLEELGKGAFGKVYKAILKIPEDEERVKAKLKTIYFKPIRERTNELIVAAKTLHDTADSGEKQELLKEINLMKKLGSHRNIVNFLFCCTTSEPNFLVVEFLPKGDLLKYLRTNRHRVSGFEGKATAPAYLHVKAVLNAAPETEMQSRYVNAPRMTEDVKKEVDGLLPKDLLSFAYQIAAGMEYLSSKGFVHRDLAARNVLVADNKQVKVSDFGLTRDLYEESVYHARVQRRLPIKWMSPEALYDQVFTTESDVWSYGITLWEISTLGGAPYPSMSNKDLFRELRSGYRMEKPDMCSDEIYQIMLQCWQENPSERPKFTDLRQQFEDLLQEDNPYLDFSNLDNDKDYYLVPSFNSAVSDEDSSPSSLPDV</sequence>
<dbReference type="SUPFAM" id="SSF56112">
    <property type="entry name" value="Protein kinase-like (PK-like)"/>
    <property type="match status" value="1"/>
</dbReference>
<name>A0A6P8H3U1_ACTTE</name>
<dbReference type="GO" id="GO:0043235">
    <property type="term" value="C:receptor complex"/>
    <property type="evidence" value="ECO:0007669"/>
    <property type="project" value="TreeGrafter"/>
</dbReference>
<dbReference type="OrthoDB" id="5984176at2759"/>
<accession>A0A6P8H3U1</accession>
<dbReference type="AlphaFoldDB" id="A0A6P8H3U1"/>
<dbReference type="Proteomes" id="UP000515163">
    <property type="component" value="Unplaced"/>
</dbReference>
<dbReference type="InterPro" id="IPR001245">
    <property type="entry name" value="Ser-Thr/Tyr_kinase_cat_dom"/>
</dbReference>
<proteinExistence type="predicted"/>
<dbReference type="InterPro" id="IPR008266">
    <property type="entry name" value="Tyr_kinase_AS"/>
</dbReference>
<dbReference type="PROSITE" id="PS50011">
    <property type="entry name" value="PROTEIN_KINASE_DOM"/>
    <property type="match status" value="1"/>
</dbReference>
<dbReference type="PIRSF" id="PIRSF000615">
    <property type="entry name" value="TyrPK_CSF1-R"/>
    <property type="match status" value="1"/>
</dbReference>
<dbReference type="CDD" id="cd00192">
    <property type="entry name" value="PTKc"/>
    <property type="match status" value="1"/>
</dbReference>
<evidence type="ECO:0000256" key="2">
    <source>
        <dbReference type="PIRSR" id="PIRSR000615-2"/>
    </source>
</evidence>
<organism evidence="5 6">
    <name type="scientific">Actinia tenebrosa</name>
    <name type="common">Australian red waratah sea anemone</name>
    <dbReference type="NCBI Taxonomy" id="6105"/>
    <lineage>
        <taxon>Eukaryota</taxon>
        <taxon>Metazoa</taxon>
        <taxon>Cnidaria</taxon>
        <taxon>Anthozoa</taxon>
        <taxon>Hexacorallia</taxon>
        <taxon>Actiniaria</taxon>
        <taxon>Actiniidae</taxon>
        <taxon>Actinia</taxon>
    </lineage>
</organism>
<dbReference type="PANTHER" id="PTHR24416:SF583">
    <property type="entry name" value="RECEPTOR PROTEIN-TYROSINE KINASE"/>
    <property type="match status" value="1"/>
</dbReference>
<dbReference type="InterPro" id="IPR050122">
    <property type="entry name" value="RTK"/>
</dbReference>
<evidence type="ECO:0000313" key="5">
    <source>
        <dbReference type="Proteomes" id="UP000515163"/>
    </source>
</evidence>
<reference evidence="6" key="1">
    <citation type="submission" date="2025-08" db="UniProtKB">
        <authorList>
            <consortium name="RefSeq"/>
        </authorList>
    </citation>
    <scope>IDENTIFICATION</scope>
    <source>
        <tissue evidence="6">Tentacle</tissue>
    </source>
</reference>
<dbReference type="GO" id="GO:0004714">
    <property type="term" value="F:transmembrane receptor protein tyrosine kinase activity"/>
    <property type="evidence" value="ECO:0007669"/>
    <property type="project" value="TreeGrafter"/>
</dbReference>
<evidence type="ECO:0000256" key="3">
    <source>
        <dbReference type="PIRSR" id="PIRSR000615-3"/>
    </source>
</evidence>
<keyword evidence="3" id="KW-0479">Metal-binding</keyword>
<dbReference type="RefSeq" id="XP_031550238.1">
    <property type="nucleotide sequence ID" value="XM_031694378.1"/>
</dbReference>
<dbReference type="Pfam" id="PF07714">
    <property type="entry name" value="PK_Tyr_Ser-Thr"/>
    <property type="match status" value="1"/>
</dbReference>
<feature type="active site" description="Proton acceptor" evidence="1">
    <location>
        <position position="225"/>
    </location>
</feature>
<feature type="binding site" evidence="2">
    <location>
        <begin position="131"/>
        <end position="137"/>
    </location>
    <ligand>
        <name>ATP</name>
        <dbReference type="ChEBI" id="CHEBI:30616"/>
    </ligand>
</feature>
<dbReference type="PRINTS" id="PR00109">
    <property type="entry name" value="TYRKINASE"/>
</dbReference>
<dbReference type="PROSITE" id="PS00109">
    <property type="entry name" value="PROTEIN_KINASE_TYR"/>
    <property type="match status" value="1"/>
</dbReference>
<dbReference type="InterPro" id="IPR020635">
    <property type="entry name" value="Tyr_kinase_cat_dom"/>
</dbReference>
<feature type="binding site" evidence="3">
    <location>
        <position position="230"/>
    </location>
    <ligand>
        <name>Mg(2+)</name>
        <dbReference type="ChEBI" id="CHEBI:18420"/>
    </ligand>
</feature>
<feature type="binding site" evidence="2">
    <location>
        <position position="83"/>
    </location>
    <ligand>
        <name>ATP</name>
        <dbReference type="ChEBI" id="CHEBI:30616"/>
    </ligand>
</feature>
<feature type="binding site" evidence="2">
    <location>
        <begin position="38"/>
        <end position="45"/>
    </location>
    <ligand>
        <name>ATP</name>
        <dbReference type="ChEBI" id="CHEBI:30616"/>
    </ligand>
</feature>
<keyword evidence="2" id="KW-0067">ATP-binding</keyword>
<dbReference type="InParanoid" id="A0A6P8H3U1"/>
<dbReference type="KEGG" id="aten:116287699"/>
<dbReference type="GO" id="GO:0046872">
    <property type="term" value="F:metal ion binding"/>
    <property type="evidence" value="ECO:0007669"/>
    <property type="project" value="UniProtKB-KW"/>
</dbReference>
<keyword evidence="5" id="KW-1185">Reference proteome</keyword>
<protein>
    <submittedName>
        <fullName evidence="6">Tyrosine kinase receptor Cad96Ca-like</fullName>
    </submittedName>
</protein>
<dbReference type="GeneID" id="116287699"/>
<evidence type="ECO:0000313" key="6">
    <source>
        <dbReference type="RefSeq" id="XP_031550238.1"/>
    </source>
</evidence>
<feature type="binding site" evidence="3">
    <location>
        <position position="243"/>
    </location>
    <ligand>
        <name>Mg(2+)</name>
        <dbReference type="ChEBI" id="CHEBI:18420"/>
    </ligand>
</feature>
<keyword evidence="3" id="KW-0460">Magnesium</keyword>
<evidence type="ECO:0000256" key="1">
    <source>
        <dbReference type="PIRSR" id="PIRSR000615-1"/>
    </source>
</evidence>
<dbReference type="FunFam" id="1.10.510.10:FF:000462">
    <property type="entry name" value="Receptor tyrosine kinase"/>
    <property type="match status" value="1"/>
</dbReference>
<dbReference type="GO" id="GO:0005524">
    <property type="term" value="F:ATP binding"/>
    <property type="evidence" value="ECO:0007669"/>
    <property type="project" value="UniProtKB-KW"/>
</dbReference>
<feature type="domain" description="Protein kinase" evidence="4">
    <location>
        <begin position="31"/>
        <end position="367"/>
    </location>
</feature>
<dbReference type="SMART" id="SM00219">
    <property type="entry name" value="TyrKc"/>
    <property type="match status" value="1"/>
</dbReference>